<evidence type="ECO:0000313" key="1">
    <source>
        <dbReference type="EMBL" id="EYE87273.1"/>
    </source>
</evidence>
<dbReference type="AlphaFoldDB" id="A0A017RR79"/>
<proteinExistence type="predicted"/>
<keyword evidence="2" id="KW-1185">Reference proteome</keyword>
<gene>
    <name evidence="1" type="ORF">Q428_14185</name>
</gene>
<comment type="caution">
    <text evidence="1">The sequence shown here is derived from an EMBL/GenBank/DDBJ whole genome shotgun (WGS) entry which is preliminary data.</text>
</comment>
<protein>
    <submittedName>
        <fullName evidence="1">Uncharacterized protein</fullName>
    </submittedName>
</protein>
<dbReference type="EMBL" id="AZQP01000076">
    <property type="protein sequence ID" value="EYE87273.1"/>
    <property type="molecule type" value="Genomic_DNA"/>
</dbReference>
<sequence length="64" mass="7342">MDVVKLLPPIDITELSTLPMYNGIKYQVTAAPLFSEYGELGTFKNNSLHFLQFFHYHKLLSPVL</sequence>
<evidence type="ECO:0000313" key="2">
    <source>
        <dbReference type="Proteomes" id="UP000019681"/>
    </source>
</evidence>
<accession>A0A017RR79</accession>
<reference evidence="1 2" key="1">
    <citation type="journal article" date="2014" name="Genome Announc.">
        <title>Draft Genome Sequence of Fervidicella metallireducens Strain AeBT, an Iron-Reducing Thermoanaerobe from the Great Artesian Basin.</title>
        <authorList>
            <person name="Patel B.K."/>
        </authorList>
    </citation>
    <scope>NUCLEOTIDE SEQUENCE [LARGE SCALE GENOMIC DNA]</scope>
    <source>
        <strain evidence="1 2">AeB</strain>
    </source>
</reference>
<name>A0A017RR79_9CLOT</name>
<dbReference type="STRING" id="1403537.Q428_14185"/>
<dbReference type="Proteomes" id="UP000019681">
    <property type="component" value="Unassembled WGS sequence"/>
</dbReference>
<organism evidence="1 2">
    <name type="scientific">Fervidicella metallireducens AeB</name>
    <dbReference type="NCBI Taxonomy" id="1403537"/>
    <lineage>
        <taxon>Bacteria</taxon>
        <taxon>Bacillati</taxon>
        <taxon>Bacillota</taxon>
        <taxon>Clostridia</taxon>
        <taxon>Eubacteriales</taxon>
        <taxon>Clostridiaceae</taxon>
        <taxon>Fervidicella</taxon>
    </lineage>
</organism>